<proteinExistence type="predicted"/>
<accession>A0A1I8F773</accession>
<name>A0A1I8F773_9PLAT</name>
<dbReference type="Proteomes" id="UP000095280">
    <property type="component" value="Unplaced"/>
</dbReference>
<sequence length="147" mass="16225">APHFWPSLFFLMLITLGLDFAVHLRVEDGRDAASGMTLVNVAPGWRLQLLTSLTTTVEPDKACLPGQLCAPSGRCVSDPGQLIRPTRFWGPALVRFRREVTYVPGFEIDRGVAITANEHSNQAEKVEDEATSHNFMNEAFNADDVKA</sequence>
<evidence type="ECO:0000313" key="3">
    <source>
        <dbReference type="WBParaSite" id="maker-unitig_23275-snap-gene-0.3-mRNA-1"/>
    </source>
</evidence>
<organism evidence="2 3">
    <name type="scientific">Macrostomum lignano</name>
    <dbReference type="NCBI Taxonomy" id="282301"/>
    <lineage>
        <taxon>Eukaryota</taxon>
        <taxon>Metazoa</taxon>
        <taxon>Spiralia</taxon>
        <taxon>Lophotrochozoa</taxon>
        <taxon>Platyhelminthes</taxon>
        <taxon>Rhabditophora</taxon>
        <taxon>Macrostomorpha</taxon>
        <taxon>Macrostomida</taxon>
        <taxon>Macrostomidae</taxon>
        <taxon>Macrostomum</taxon>
    </lineage>
</organism>
<feature type="transmembrane region" description="Helical" evidence="1">
    <location>
        <begin position="6"/>
        <end position="26"/>
    </location>
</feature>
<keyword evidence="1" id="KW-1133">Transmembrane helix</keyword>
<protein>
    <submittedName>
        <fullName evidence="3">Secreted protein</fullName>
    </submittedName>
</protein>
<dbReference type="WBParaSite" id="maker-unitig_23275-snap-gene-0.3-mRNA-1">
    <property type="protein sequence ID" value="maker-unitig_23275-snap-gene-0.3-mRNA-1"/>
    <property type="gene ID" value="maker-unitig_23275-snap-gene-0.3"/>
</dbReference>
<keyword evidence="2" id="KW-1185">Reference proteome</keyword>
<reference evidence="3" key="1">
    <citation type="submission" date="2016-11" db="UniProtKB">
        <authorList>
            <consortium name="WormBaseParasite"/>
        </authorList>
    </citation>
    <scope>IDENTIFICATION</scope>
</reference>
<keyword evidence="1" id="KW-0812">Transmembrane</keyword>
<evidence type="ECO:0000256" key="1">
    <source>
        <dbReference type="SAM" id="Phobius"/>
    </source>
</evidence>
<evidence type="ECO:0000313" key="2">
    <source>
        <dbReference type="Proteomes" id="UP000095280"/>
    </source>
</evidence>
<dbReference type="AlphaFoldDB" id="A0A1I8F773"/>
<keyword evidence="1" id="KW-0472">Membrane</keyword>